<dbReference type="RefSeq" id="WP_109294664.1">
    <property type="nucleotide sequence ID" value="NZ_BGZL01000016.1"/>
</dbReference>
<proteinExistence type="predicted"/>
<protein>
    <submittedName>
        <fullName evidence="1">Uncharacterized protein</fullName>
    </submittedName>
</protein>
<sequence length="136" mass="14455">MTSEKLPDRVPASGVRLRLAGVHFDAVRVRGVRGEAVLHHLVRATCAHPGPVVGELRRGRWTYFLAPPGSSKEHPWPPGAACFGPCARDQYVGVPAADGNTYPLSWRAGPPGVGEFVDPALLFAVVTAQLCLPPDG</sequence>
<keyword evidence="2" id="KW-1185">Reference proteome</keyword>
<dbReference type="EMBL" id="CP029254">
    <property type="protein sequence ID" value="AWK09695.1"/>
    <property type="molecule type" value="Genomic_DNA"/>
</dbReference>
<evidence type="ECO:0000313" key="2">
    <source>
        <dbReference type="Proteomes" id="UP000245051"/>
    </source>
</evidence>
<evidence type="ECO:0000313" key="1">
    <source>
        <dbReference type="EMBL" id="AWK09695.1"/>
    </source>
</evidence>
<reference evidence="1 2" key="1">
    <citation type="submission" date="2018-05" db="EMBL/GenBank/DDBJ databases">
        <title>Complete genome sequence of the Type Strain of Streptomyces spongiicola HNM0071, the producer of staurosporine.</title>
        <authorList>
            <person name="Zhou S."/>
            <person name="Huang X."/>
        </authorList>
    </citation>
    <scope>NUCLEOTIDE SEQUENCE [LARGE SCALE GENOMIC DNA]</scope>
    <source>
        <strain evidence="1 2">HNM0071</strain>
    </source>
</reference>
<gene>
    <name evidence="1" type="ORF">DDQ41_13085</name>
</gene>
<dbReference type="Proteomes" id="UP000245051">
    <property type="component" value="Chromosome"/>
</dbReference>
<organism evidence="1 2">
    <name type="scientific">Streptomyces spongiicola</name>
    <dbReference type="NCBI Taxonomy" id="1690221"/>
    <lineage>
        <taxon>Bacteria</taxon>
        <taxon>Bacillati</taxon>
        <taxon>Actinomycetota</taxon>
        <taxon>Actinomycetes</taxon>
        <taxon>Kitasatosporales</taxon>
        <taxon>Streptomycetaceae</taxon>
        <taxon>Streptomyces</taxon>
    </lineage>
</organism>
<accession>A0ABM6V759</accession>
<name>A0ABM6V759_9ACTN</name>